<feature type="transmembrane region" description="Helical" evidence="1">
    <location>
        <begin position="54"/>
        <end position="75"/>
    </location>
</feature>
<dbReference type="AlphaFoldDB" id="A0A9X2B364"/>
<keyword evidence="3" id="KW-1185">Reference proteome</keyword>
<reference evidence="2" key="1">
    <citation type="submission" date="2022-04" db="EMBL/GenBank/DDBJ databases">
        <title>Paenibacillus mangrovi sp. nov., a novel endophytic bacterium isolated from bark of Kandelia candel.</title>
        <authorList>
            <person name="Tuo L."/>
        </authorList>
    </citation>
    <scope>NUCLEOTIDE SEQUENCE</scope>
    <source>
        <strain evidence="2">KQZ6P-2</strain>
    </source>
</reference>
<keyword evidence="1" id="KW-1133">Transmembrane helix</keyword>
<keyword evidence="1" id="KW-0472">Membrane</keyword>
<evidence type="ECO:0000313" key="3">
    <source>
        <dbReference type="Proteomes" id="UP001139347"/>
    </source>
</evidence>
<proteinExistence type="predicted"/>
<organism evidence="2 3">
    <name type="scientific">Paenibacillus mangrovi</name>
    <dbReference type="NCBI Taxonomy" id="2931978"/>
    <lineage>
        <taxon>Bacteria</taxon>
        <taxon>Bacillati</taxon>
        <taxon>Bacillota</taxon>
        <taxon>Bacilli</taxon>
        <taxon>Bacillales</taxon>
        <taxon>Paenibacillaceae</taxon>
        <taxon>Paenibacillus</taxon>
    </lineage>
</organism>
<protein>
    <recommendedName>
        <fullName evidence="4">50S ribosomal protein L33</fullName>
    </recommendedName>
</protein>
<accession>A0A9X2B364</accession>
<evidence type="ECO:0008006" key="4">
    <source>
        <dbReference type="Google" id="ProtNLM"/>
    </source>
</evidence>
<evidence type="ECO:0000313" key="2">
    <source>
        <dbReference type="EMBL" id="MCJ8013304.1"/>
    </source>
</evidence>
<dbReference type="RefSeq" id="WP_244726548.1">
    <property type="nucleotide sequence ID" value="NZ_JALIRP010000006.1"/>
</dbReference>
<comment type="caution">
    <text evidence="2">The sequence shown here is derived from an EMBL/GenBank/DDBJ whole genome shotgun (WGS) entry which is preliminary data.</text>
</comment>
<keyword evidence="1" id="KW-0812">Transmembrane</keyword>
<dbReference type="Proteomes" id="UP001139347">
    <property type="component" value="Unassembled WGS sequence"/>
</dbReference>
<name>A0A9X2B364_9BACL</name>
<sequence length="122" mass="12531">MQQSVTRKQAQKLIGQHIVAVKKDGSLVTGKLVRISGNRLILQRTKGKNVQTKAIIPLVLFDLLAIGTAPFAGGFGSGFGYGPGLGFGAPGIGIAPGIGYGPGPVPYGYGGFPKHPGGHGFY</sequence>
<evidence type="ECO:0000256" key="1">
    <source>
        <dbReference type="SAM" id="Phobius"/>
    </source>
</evidence>
<gene>
    <name evidence="2" type="ORF">MUG84_16355</name>
</gene>
<dbReference type="EMBL" id="JALIRP010000006">
    <property type="protein sequence ID" value="MCJ8013304.1"/>
    <property type="molecule type" value="Genomic_DNA"/>
</dbReference>